<protein>
    <recommendedName>
        <fullName evidence="6">Zn(2)-C6 fungal-type domain-containing protein</fullName>
    </recommendedName>
</protein>
<keyword evidence="5" id="KW-0539">Nucleus</keyword>
<dbReference type="Gene3D" id="4.10.240.10">
    <property type="entry name" value="Zn(2)-C6 fungal-type DNA-binding domain"/>
    <property type="match status" value="1"/>
</dbReference>
<proteinExistence type="predicted"/>
<dbReference type="GO" id="GO:0005634">
    <property type="term" value="C:nucleus"/>
    <property type="evidence" value="ECO:0007669"/>
    <property type="project" value="UniProtKB-SubCell"/>
</dbReference>
<dbReference type="EMBL" id="RSCE01000022">
    <property type="protein sequence ID" value="RSH76643.1"/>
    <property type="molecule type" value="Genomic_DNA"/>
</dbReference>
<dbReference type="CDD" id="cd12148">
    <property type="entry name" value="fungal_TF_MHR"/>
    <property type="match status" value="1"/>
</dbReference>
<feature type="domain" description="Zn(2)-C6 fungal-type" evidence="6">
    <location>
        <begin position="7"/>
        <end position="39"/>
    </location>
</feature>
<evidence type="ECO:0000256" key="3">
    <source>
        <dbReference type="ARBA" id="ARBA00023125"/>
    </source>
</evidence>
<keyword evidence="4" id="KW-0804">Transcription</keyword>
<evidence type="ECO:0000259" key="6">
    <source>
        <dbReference type="PROSITE" id="PS50048"/>
    </source>
</evidence>
<dbReference type="GO" id="GO:0006351">
    <property type="term" value="P:DNA-templated transcription"/>
    <property type="evidence" value="ECO:0007669"/>
    <property type="project" value="InterPro"/>
</dbReference>
<keyword evidence="3" id="KW-0238">DNA-binding</keyword>
<dbReference type="InterPro" id="IPR036864">
    <property type="entry name" value="Zn2-C6_fun-type_DNA-bd_sf"/>
</dbReference>
<comment type="caution">
    <text evidence="7">The sequence shown here is derived from an EMBL/GenBank/DDBJ whole genome shotgun (WGS) entry which is preliminary data.</text>
</comment>
<accession>A0A427XD11</accession>
<reference evidence="7 8" key="1">
    <citation type="submission" date="2018-11" db="EMBL/GenBank/DDBJ databases">
        <title>Genome sequence of Apiotrichum porosum DSM 27194.</title>
        <authorList>
            <person name="Aliyu H."/>
            <person name="Gorte O."/>
            <person name="Ochsenreither K."/>
        </authorList>
    </citation>
    <scope>NUCLEOTIDE SEQUENCE [LARGE SCALE GENOMIC DNA]</scope>
    <source>
        <strain evidence="7 8">DSM 27194</strain>
    </source>
</reference>
<dbReference type="GeneID" id="39589933"/>
<dbReference type="CDD" id="cd00067">
    <property type="entry name" value="GAL4"/>
    <property type="match status" value="1"/>
</dbReference>
<dbReference type="InterPro" id="IPR051089">
    <property type="entry name" value="prtT"/>
</dbReference>
<dbReference type="GO" id="GO:0000981">
    <property type="term" value="F:DNA-binding transcription factor activity, RNA polymerase II-specific"/>
    <property type="evidence" value="ECO:0007669"/>
    <property type="project" value="InterPro"/>
</dbReference>
<evidence type="ECO:0000256" key="4">
    <source>
        <dbReference type="ARBA" id="ARBA00023163"/>
    </source>
</evidence>
<dbReference type="PROSITE" id="PS50048">
    <property type="entry name" value="ZN2_CY6_FUNGAL_2"/>
    <property type="match status" value="1"/>
</dbReference>
<dbReference type="GO" id="GO:0008270">
    <property type="term" value="F:zinc ion binding"/>
    <property type="evidence" value="ECO:0007669"/>
    <property type="project" value="InterPro"/>
</dbReference>
<evidence type="ECO:0000256" key="5">
    <source>
        <dbReference type="ARBA" id="ARBA00023242"/>
    </source>
</evidence>
<dbReference type="Pfam" id="PF00172">
    <property type="entry name" value="Zn_clus"/>
    <property type="match status" value="1"/>
</dbReference>
<evidence type="ECO:0000256" key="1">
    <source>
        <dbReference type="ARBA" id="ARBA00004123"/>
    </source>
</evidence>
<evidence type="ECO:0000313" key="8">
    <source>
        <dbReference type="Proteomes" id="UP000279236"/>
    </source>
</evidence>
<dbReference type="SMART" id="SM00066">
    <property type="entry name" value="GAL4"/>
    <property type="match status" value="1"/>
</dbReference>
<evidence type="ECO:0000256" key="2">
    <source>
        <dbReference type="ARBA" id="ARBA00023015"/>
    </source>
</evidence>
<dbReference type="Proteomes" id="UP000279236">
    <property type="component" value="Unassembled WGS sequence"/>
</dbReference>
<keyword evidence="2" id="KW-0805">Transcription regulation</keyword>
<dbReference type="OrthoDB" id="2581860at2759"/>
<name>A0A427XD11_9TREE</name>
<gene>
    <name evidence="7" type="ORF">EHS24_005390</name>
</gene>
<dbReference type="RefSeq" id="XP_028471790.1">
    <property type="nucleotide sequence ID" value="XM_028620915.1"/>
</dbReference>
<dbReference type="InterPro" id="IPR001138">
    <property type="entry name" value="Zn2Cys6_DnaBD"/>
</dbReference>
<keyword evidence="8" id="KW-1185">Reference proteome</keyword>
<comment type="subcellular location">
    <subcellularLocation>
        <location evidence="1">Nucleus</location>
    </subcellularLocation>
</comment>
<dbReference type="PANTHER" id="PTHR31845:SF19">
    <property type="entry name" value="TRANSCRIPTION FACTOR DOMAIN-CONTAINING PROTEIN"/>
    <property type="match status" value="1"/>
</dbReference>
<dbReference type="AlphaFoldDB" id="A0A427XD11"/>
<dbReference type="SUPFAM" id="SSF57701">
    <property type="entry name" value="Zn2/Cys6 DNA-binding domain"/>
    <property type="match status" value="1"/>
</dbReference>
<dbReference type="GO" id="GO:0000976">
    <property type="term" value="F:transcription cis-regulatory region binding"/>
    <property type="evidence" value="ECO:0007669"/>
    <property type="project" value="TreeGrafter"/>
</dbReference>
<sequence>MPSAKTACVECRKVKIKCSRVNDNTDCVRCAEYQLGCRIVPRQLGRQRGSKNRPKATQVDARARYHSQSQFRNSFSPTTHHGQNVALAQPEHEAPDGAIGDSSASFNMLGVLARVANDHAQPQDPSPPGALEEEPFDRAQFLAEFWQDAKTLDPDPFGGVAVLEQGIEELHGPVYRPSHGGPPQDEVVHARFDQPRLDVGPEYDLVANGVVGEGELHSLLEVYWERIQPVGRHLDPTIHTVAFLRAQSATLTTVVLLIAAQSLPVSDFANGLVQRIEAHLELLLTHTDTQGFQSVEIAQALSLLCLFVGGNYLNRTWGLTAKAVAMAVELRLDISPPPNWTLSPSPHHNASPIALSRNVQRLWMVLVDWDRACALIRGRTPMIKDPPNVNQPQLLQWCREREALRSDGVTAGYPCMLEVALRLQSNTARQLVRQSTSFDFAAHCAVVNRDLTAWRDTWFPHFSQEDQHRIGFDMEGMRLILLMMPSLGRRLLDVRLHANFASNTVVLGGRLLQAAQQLAAVRLPDGGDSVGIRAAGDRNTTPGNTDWLLDLVCDGQQLDANTFGGDFTEWSLFSGMSTGLFGMFDQSSVDSMSFVPNLGE</sequence>
<dbReference type="PROSITE" id="PS00463">
    <property type="entry name" value="ZN2_CY6_FUNGAL_1"/>
    <property type="match status" value="1"/>
</dbReference>
<dbReference type="PANTHER" id="PTHR31845">
    <property type="entry name" value="FINGER DOMAIN PROTEIN, PUTATIVE-RELATED"/>
    <property type="match status" value="1"/>
</dbReference>
<dbReference type="STRING" id="105984.A0A427XD11"/>
<evidence type="ECO:0000313" key="7">
    <source>
        <dbReference type="EMBL" id="RSH76643.1"/>
    </source>
</evidence>
<organism evidence="7 8">
    <name type="scientific">Apiotrichum porosum</name>
    <dbReference type="NCBI Taxonomy" id="105984"/>
    <lineage>
        <taxon>Eukaryota</taxon>
        <taxon>Fungi</taxon>
        <taxon>Dikarya</taxon>
        <taxon>Basidiomycota</taxon>
        <taxon>Agaricomycotina</taxon>
        <taxon>Tremellomycetes</taxon>
        <taxon>Trichosporonales</taxon>
        <taxon>Trichosporonaceae</taxon>
        <taxon>Apiotrichum</taxon>
    </lineage>
</organism>